<reference evidence="1 2" key="1">
    <citation type="submission" date="2018-06" db="EMBL/GenBank/DDBJ databases">
        <title>Pedobacter endophyticus sp. nov., an endophytic bacterium isolated from a leaf of Triticum aestivum.</title>
        <authorList>
            <person name="Zhang L."/>
        </authorList>
    </citation>
    <scope>NUCLEOTIDE SEQUENCE [LARGE SCALE GENOMIC DNA]</scope>
    <source>
        <strain evidence="1 2">CM134L-2</strain>
    </source>
</reference>
<protein>
    <submittedName>
        <fullName evidence="1">Uncharacterized protein</fullName>
    </submittedName>
</protein>
<dbReference type="OrthoDB" id="8672080at2"/>
<dbReference type="Proteomes" id="UP000284120">
    <property type="component" value="Unassembled WGS sequence"/>
</dbReference>
<gene>
    <name evidence="1" type="ORF">DPV69_04730</name>
</gene>
<comment type="caution">
    <text evidence="1">The sequence shown here is derived from an EMBL/GenBank/DDBJ whole genome shotgun (WGS) entry which is preliminary data.</text>
</comment>
<keyword evidence="2" id="KW-1185">Reference proteome</keyword>
<dbReference type="RefSeq" id="WP_113646135.1">
    <property type="nucleotide sequence ID" value="NZ_QMHN01000001.1"/>
</dbReference>
<dbReference type="EMBL" id="SAYW01000001">
    <property type="protein sequence ID" value="RWU10648.1"/>
    <property type="molecule type" value="Genomic_DNA"/>
</dbReference>
<proteinExistence type="predicted"/>
<name>A0A3S3R8Y9_9SPHI</name>
<dbReference type="AlphaFoldDB" id="A0A3S3R8Y9"/>
<evidence type="ECO:0000313" key="2">
    <source>
        <dbReference type="Proteomes" id="UP000284120"/>
    </source>
</evidence>
<sequence length="588" mass="66958">MEFKYIEEVLPGVALDLNVLNRETVTYNTLLYQHEGVLSASNLAIKNGTDVSTKLRSYFALLKETGADLGLVPEYCCPFVSLNEIIADKQHWPNAGKLWTIGMESLNKEELVEFRSNLSEDIISYFDERVLQGINNFVDPLVYLFRTVVEDVEKLVLLMQFKNFHMGVWSGGDVERDNLIPGREIYILRNRPNSVHLMSVICSEAMNLSEQMTKEVKDRILWGDLPFLVLNPQVNPGPTHPCFLNFRSFVLSAQRTEVIGLNWNNKSKLGRDGLLAKKSARSGVYMRSNDFGFHKLARIRDNHQLGLYYYYYGMDKHAFILNSAAHAFLFNNTSVNINSGVAPQQMRNGPHMLATYVFDHEDSLVAVDTVSDEHIAYLQSVGCHNVFLNSPENCVIEKELLACLSTGEITEKTAKQWSELKHVWSMKSLDNTDINRRITVGEDLEEESVRIRNRYVELMEVLGAEILRNPGYLPNSLSNLKTEELLLGYSHHKNDKKEKLVGLQYFRCNLVNTAGEMVWATVCYLGMATDEVIGRTFQALQSLFDLENKNRERVVVFYRRDGAYHAKSGESSSSIRDIVSGNENSFLK</sequence>
<organism evidence="1 2">
    <name type="scientific">Pedobacter chitinilyticus</name>
    <dbReference type="NCBI Taxonomy" id="2233776"/>
    <lineage>
        <taxon>Bacteria</taxon>
        <taxon>Pseudomonadati</taxon>
        <taxon>Bacteroidota</taxon>
        <taxon>Sphingobacteriia</taxon>
        <taxon>Sphingobacteriales</taxon>
        <taxon>Sphingobacteriaceae</taxon>
        <taxon>Pedobacter</taxon>
    </lineage>
</organism>
<evidence type="ECO:0000313" key="1">
    <source>
        <dbReference type="EMBL" id="RWU10648.1"/>
    </source>
</evidence>
<accession>A0A3S3R8Y9</accession>